<protein>
    <submittedName>
        <fullName evidence="2">Uncharacterized protein</fullName>
    </submittedName>
</protein>
<evidence type="ECO:0000313" key="2">
    <source>
        <dbReference type="Ensembl" id="ENSMPUP00000019928.1"/>
    </source>
</evidence>
<dbReference type="InParanoid" id="M3Z8L4"/>
<organism evidence="2">
    <name type="scientific">Mustela putorius furo</name>
    <name type="common">European domestic ferret</name>
    <name type="synonym">Mustela furo</name>
    <dbReference type="NCBI Taxonomy" id="9669"/>
    <lineage>
        <taxon>Eukaryota</taxon>
        <taxon>Metazoa</taxon>
        <taxon>Chordata</taxon>
        <taxon>Craniata</taxon>
        <taxon>Vertebrata</taxon>
        <taxon>Euteleostomi</taxon>
        <taxon>Mammalia</taxon>
        <taxon>Eutheria</taxon>
        <taxon>Laurasiatheria</taxon>
        <taxon>Carnivora</taxon>
        <taxon>Caniformia</taxon>
        <taxon>Musteloidea</taxon>
        <taxon>Mustelidae</taxon>
        <taxon>Mustelinae</taxon>
        <taxon>Mustela</taxon>
    </lineage>
</organism>
<dbReference type="EMBL" id="AEYP01027839">
    <property type="status" value="NOT_ANNOTATED_CDS"/>
    <property type="molecule type" value="Genomic_DNA"/>
</dbReference>
<feature type="region of interest" description="Disordered" evidence="1">
    <location>
        <begin position="1"/>
        <end position="26"/>
    </location>
</feature>
<accession>M3Z8L4</accession>
<feature type="region of interest" description="Disordered" evidence="1">
    <location>
        <begin position="103"/>
        <end position="151"/>
    </location>
</feature>
<reference evidence="2" key="1">
    <citation type="submission" date="2024-06" db="UniProtKB">
        <authorList>
            <consortium name="Ensembl"/>
        </authorList>
    </citation>
    <scope>IDENTIFICATION</scope>
</reference>
<evidence type="ECO:0000256" key="1">
    <source>
        <dbReference type="SAM" id="MobiDB-lite"/>
    </source>
</evidence>
<sequence>MGGHDPADRVGSIKLNGGGAGVTEDHNDMLTEPAATWNRPAPAHVGSGVQLSPEGHRGAGCHKAAVWLAGLDAEAPDGHLHGHLEGGIGQAQLVLSRDRDQVQTGAGEGVGGRWLRGLPAHSSLQEPSVDDATAPRQLSTEGDTDIDRGGVWGGGCSQAAHGLHKVHSAVGRGAAQHVGSPQLDVVGTGLKHGEREGLAAASQDWAAIPLGSPAVGDVGAVSDRGLQLQCAVGGKAAAATAPRHLQPLDVLQDIDEDAVLGGAHLVLGRDDDVEGAHRTKGVGDGGAPRDGRAAVAEHPGVAHVAAGLQGRAEAHAGIEGHHRAAGIDTQAPHALLHRDIQACCATAHLVPCVYPDSEGARAVVGVSGRGALKAPTVPQVPQVGGGVAAAHSREKVGLQQLQHAGPIDPDARELHRLLHLHEGRVVGRRDVVGHGDRHQVGTGVRVGECGLGAANTGHILSAKVPGIAVEGWGPSLSHQMGLLPKPHQLPLGPQGHVAHLGLHAHAAEVMGLVHLARQDQCQGERPTPREIVCHRRVPRDGRVGRTVPERPVEDVVCRVPSDMGREPGVGL</sequence>
<dbReference type="Ensembl" id="ENSMPUT00000020212.1">
    <property type="protein sequence ID" value="ENSMPUP00000019928.1"/>
    <property type="gene ID" value="ENSMPUG00000020060.1"/>
</dbReference>
<dbReference type="AlphaFoldDB" id="M3Z8L4"/>
<dbReference type="HOGENOM" id="CLU_477303_0_0_1"/>
<feature type="region of interest" description="Disordered" evidence="1">
    <location>
        <begin position="271"/>
        <end position="292"/>
    </location>
</feature>
<proteinExistence type="predicted"/>
<name>M3Z8L4_MUSPF</name>